<evidence type="ECO:0000256" key="5">
    <source>
        <dbReference type="SAM" id="SignalP"/>
    </source>
</evidence>
<evidence type="ECO:0000256" key="3">
    <source>
        <dbReference type="ARBA" id="ARBA00023004"/>
    </source>
</evidence>
<keyword evidence="1 4" id="KW-0349">Heme</keyword>
<evidence type="ECO:0000256" key="1">
    <source>
        <dbReference type="ARBA" id="ARBA00022617"/>
    </source>
</evidence>
<evidence type="ECO:0000313" key="8">
    <source>
        <dbReference type="Proteomes" id="UP001431010"/>
    </source>
</evidence>
<dbReference type="InterPro" id="IPR009056">
    <property type="entry name" value="Cyt_c-like_dom"/>
</dbReference>
<keyword evidence="2 4" id="KW-0479">Metal-binding</keyword>
<dbReference type="EMBL" id="CP088156">
    <property type="protein sequence ID" value="UFZ06269.1"/>
    <property type="molecule type" value="Genomic_DNA"/>
</dbReference>
<dbReference type="InterPro" id="IPR036909">
    <property type="entry name" value="Cyt_c-like_dom_sf"/>
</dbReference>
<feature type="signal peptide" evidence="5">
    <location>
        <begin position="1"/>
        <end position="21"/>
    </location>
</feature>
<feature type="chain" id="PRO_5047232960" evidence="5">
    <location>
        <begin position="22"/>
        <end position="112"/>
    </location>
</feature>
<evidence type="ECO:0000256" key="4">
    <source>
        <dbReference type="PROSITE-ProRule" id="PRU00433"/>
    </source>
</evidence>
<dbReference type="PROSITE" id="PS51007">
    <property type="entry name" value="CYTC"/>
    <property type="match status" value="1"/>
</dbReference>
<name>A0ABY3RHZ2_9BRAD</name>
<organism evidence="7 8">
    <name type="scientific">Bradyrhizobium ontarionense</name>
    <dbReference type="NCBI Taxonomy" id="2898149"/>
    <lineage>
        <taxon>Bacteria</taxon>
        <taxon>Pseudomonadati</taxon>
        <taxon>Pseudomonadota</taxon>
        <taxon>Alphaproteobacteria</taxon>
        <taxon>Hyphomicrobiales</taxon>
        <taxon>Nitrobacteraceae</taxon>
        <taxon>Bradyrhizobium</taxon>
    </lineage>
</organism>
<dbReference type="Gene3D" id="1.10.760.10">
    <property type="entry name" value="Cytochrome c-like domain"/>
    <property type="match status" value="1"/>
</dbReference>
<accession>A0ABY3RHZ2</accession>
<feature type="domain" description="Cytochrome c" evidence="6">
    <location>
        <begin position="24"/>
        <end position="106"/>
    </location>
</feature>
<dbReference type="Pfam" id="PF00034">
    <property type="entry name" value="Cytochrom_C"/>
    <property type="match status" value="1"/>
</dbReference>
<keyword evidence="8" id="KW-1185">Reference proteome</keyword>
<proteinExistence type="predicted"/>
<dbReference type="SUPFAM" id="SSF46626">
    <property type="entry name" value="Cytochrome c"/>
    <property type="match status" value="1"/>
</dbReference>
<reference evidence="7" key="1">
    <citation type="journal article" date="2024" name="Antonie Van Leeuwenhoek">
        <title>Bradyrhizobium ontarionense sp. nov., a novel bacterial symbiont isolated from Aeschynomene indica (Indian jointvetch), harbours photosynthesis, nitrogen fixation and nitrous oxide (N2O) reductase genes.</title>
        <authorList>
            <person name="Bromfield E.S.P."/>
            <person name="Cloutier S."/>
        </authorList>
    </citation>
    <scope>NUCLEOTIDE SEQUENCE</scope>
    <source>
        <strain evidence="7">A19</strain>
    </source>
</reference>
<dbReference type="RefSeq" id="WP_231325238.1">
    <property type="nucleotide sequence ID" value="NZ_CP088156.1"/>
</dbReference>
<sequence>MMRRAGLALLLAVAVQGPSHALDSEQSRGKALLQSLCSRCHAVGLTGASPHPDAPPFRTFGDRKLYDDDFAQRLQTGLSTIHKDMPSFRFDRTEAEAAVNYLKAIQVRRQPK</sequence>
<keyword evidence="5" id="KW-0732">Signal</keyword>
<gene>
    <name evidence="7" type="ORF">LQG66_08205</name>
</gene>
<evidence type="ECO:0000259" key="6">
    <source>
        <dbReference type="PROSITE" id="PS51007"/>
    </source>
</evidence>
<keyword evidence="3 4" id="KW-0408">Iron</keyword>
<evidence type="ECO:0000256" key="2">
    <source>
        <dbReference type="ARBA" id="ARBA00022723"/>
    </source>
</evidence>
<protein>
    <submittedName>
        <fullName evidence="7">Cytochrome c</fullName>
    </submittedName>
</protein>
<evidence type="ECO:0000313" key="7">
    <source>
        <dbReference type="EMBL" id="UFZ06269.1"/>
    </source>
</evidence>
<dbReference type="Proteomes" id="UP001431010">
    <property type="component" value="Chromosome"/>
</dbReference>